<accession>A0A2K6BJ48</accession>
<evidence type="ECO:0000256" key="1">
    <source>
        <dbReference type="SAM" id="MobiDB-lite"/>
    </source>
</evidence>
<sequence>MAPGVARGPTPYWRLPLGGAALLLLLIPVAANTNKTCEECLKNVSACSKKKTHMLDLKTTKALQPSGSPDASCEVHTPQRSPTGRPRGPGGLLTLTSEPASLPGQVAGELPLKDSLPLILQTGDLLFPVHLCF</sequence>
<evidence type="ECO:0000313" key="3">
    <source>
        <dbReference type="Ensembl" id="ENSMNEP00000011417.1"/>
    </source>
</evidence>
<dbReference type="Ensembl" id="ENSMNET00000035600.1">
    <property type="protein sequence ID" value="ENSMNEP00000011417.1"/>
    <property type="gene ID" value="ENSMNEG00000030046.1"/>
</dbReference>
<evidence type="ECO:0000256" key="2">
    <source>
        <dbReference type="SAM" id="SignalP"/>
    </source>
</evidence>
<organism evidence="3 4">
    <name type="scientific">Macaca nemestrina</name>
    <name type="common">Pig-tailed macaque</name>
    <dbReference type="NCBI Taxonomy" id="9545"/>
    <lineage>
        <taxon>Eukaryota</taxon>
        <taxon>Metazoa</taxon>
        <taxon>Chordata</taxon>
        <taxon>Craniata</taxon>
        <taxon>Vertebrata</taxon>
        <taxon>Euteleostomi</taxon>
        <taxon>Mammalia</taxon>
        <taxon>Eutheria</taxon>
        <taxon>Euarchontoglires</taxon>
        <taxon>Primates</taxon>
        <taxon>Haplorrhini</taxon>
        <taxon>Catarrhini</taxon>
        <taxon>Cercopithecidae</taxon>
        <taxon>Cercopithecinae</taxon>
        <taxon>Macaca</taxon>
    </lineage>
</organism>
<keyword evidence="2" id="KW-0732">Signal</keyword>
<feature type="compositionally biased region" description="Low complexity" evidence="1">
    <location>
        <begin position="80"/>
        <end position="97"/>
    </location>
</feature>
<feature type="chain" id="PRO_5014442349" evidence="2">
    <location>
        <begin position="32"/>
        <end position="133"/>
    </location>
</feature>
<feature type="signal peptide" evidence="2">
    <location>
        <begin position="1"/>
        <end position="31"/>
    </location>
</feature>
<reference evidence="3" key="1">
    <citation type="submission" date="2025-08" db="UniProtKB">
        <authorList>
            <consortium name="Ensembl"/>
        </authorList>
    </citation>
    <scope>IDENTIFICATION</scope>
</reference>
<name>A0A2K6BJ48_MACNE</name>
<protein>
    <submittedName>
        <fullName evidence="3">PTTG1 interacting protein</fullName>
    </submittedName>
</protein>
<dbReference type="GeneTree" id="ENSGT00390000004977"/>
<keyword evidence="4" id="KW-1185">Reference proteome</keyword>
<dbReference type="AlphaFoldDB" id="A0A2K6BJ48"/>
<feature type="region of interest" description="Disordered" evidence="1">
    <location>
        <begin position="62"/>
        <end position="98"/>
    </location>
</feature>
<evidence type="ECO:0000313" key="4">
    <source>
        <dbReference type="Proteomes" id="UP000233120"/>
    </source>
</evidence>
<reference evidence="3" key="2">
    <citation type="submission" date="2025-09" db="UniProtKB">
        <authorList>
            <consortium name="Ensembl"/>
        </authorList>
    </citation>
    <scope>IDENTIFICATION</scope>
</reference>
<dbReference type="Proteomes" id="UP000233120">
    <property type="component" value="Unassembled WGS sequence"/>
</dbReference>
<dbReference type="Bgee" id="ENSMNEG00000030046">
    <property type="expression patterns" value="Expressed in lung and 12 other cell types or tissues"/>
</dbReference>
<proteinExistence type="predicted"/>
<gene>
    <name evidence="3" type="primary">PTTG1IP</name>
</gene>